<dbReference type="EMBL" id="JARKIF010000043">
    <property type="protein sequence ID" value="KAJ7608813.1"/>
    <property type="molecule type" value="Genomic_DNA"/>
</dbReference>
<dbReference type="Gene3D" id="3.80.10.10">
    <property type="entry name" value="Ribonuclease Inhibitor"/>
    <property type="match status" value="1"/>
</dbReference>
<evidence type="ECO:0008006" key="3">
    <source>
        <dbReference type="Google" id="ProtNLM"/>
    </source>
</evidence>
<reference evidence="1" key="1">
    <citation type="submission" date="2023-03" db="EMBL/GenBank/DDBJ databases">
        <title>Massive genome expansion in bonnet fungi (Mycena s.s.) driven by repeated elements and novel gene families across ecological guilds.</title>
        <authorList>
            <consortium name="Lawrence Berkeley National Laboratory"/>
            <person name="Harder C.B."/>
            <person name="Miyauchi S."/>
            <person name="Viragh M."/>
            <person name="Kuo A."/>
            <person name="Thoen E."/>
            <person name="Andreopoulos B."/>
            <person name="Lu D."/>
            <person name="Skrede I."/>
            <person name="Drula E."/>
            <person name="Henrissat B."/>
            <person name="Morin E."/>
            <person name="Kohler A."/>
            <person name="Barry K."/>
            <person name="LaButti K."/>
            <person name="Morin E."/>
            <person name="Salamov A."/>
            <person name="Lipzen A."/>
            <person name="Mereny Z."/>
            <person name="Hegedus B."/>
            <person name="Baldrian P."/>
            <person name="Stursova M."/>
            <person name="Weitz H."/>
            <person name="Taylor A."/>
            <person name="Grigoriev I.V."/>
            <person name="Nagy L.G."/>
            <person name="Martin F."/>
            <person name="Kauserud H."/>
        </authorList>
    </citation>
    <scope>NUCLEOTIDE SEQUENCE</scope>
    <source>
        <strain evidence="1">9284</strain>
    </source>
</reference>
<accession>A0AAD7B3H0</accession>
<comment type="caution">
    <text evidence="1">The sequence shown here is derived from an EMBL/GenBank/DDBJ whole genome shotgun (WGS) entry which is preliminary data.</text>
</comment>
<evidence type="ECO:0000313" key="1">
    <source>
        <dbReference type="EMBL" id="KAJ7608813.1"/>
    </source>
</evidence>
<dbReference type="PANTHER" id="PTHR38926:SF5">
    <property type="entry name" value="F-BOX AND LEUCINE-RICH REPEAT PROTEIN 6"/>
    <property type="match status" value="1"/>
</dbReference>
<evidence type="ECO:0000313" key="2">
    <source>
        <dbReference type="Proteomes" id="UP001221142"/>
    </source>
</evidence>
<protein>
    <recommendedName>
        <fullName evidence="3">F-box domain-containing protein</fullName>
    </recommendedName>
</protein>
<organism evidence="1 2">
    <name type="scientific">Roridomyces roridus</name>
    <dbReference type="NCBI Taxonomy" id="1738132"/>
    <lineage>
        <taxon>Eukaryota</taxon>
        <taxon>Fungi</taxon>
        <taxon>Dikarya</taxon>
        <taxon>Basidiomycota</taxon>
        <taxon>Agaricomycotina</taxon>
        <taxon>Agaricomycetes</taxon>
        <taxon>Agaricomycetidae</taxon>
        <taxon>Agaricales</taxon>
        <taxon>Marasmiineae</taxon>
        <taxon>Mycenaceae</taxon>
        <taxon>Roridomyces</taxon>
    </lineage>
</organism>
<proteinExistence type="predicted"/>
<dbReference type="PANTHER" id="PTHR38926">
    <property type="entry name" value="F-BOX DOMAIN CONTAINING PROTEIN, EXPRESSED"/>
    <property type="match status" value="1"/>
</dbReference>
<dbReference type="SUPFAM" id="SSF52047">
    <property type="entry name" value="RNI-like"/>
    <property type="match status" value="1"/>
</dbReference>
<name>A0AAD7B3H0_9AGAR</name>
<dbReference type="InterPro" id="IPR032675">
    <property type="entry name" value="LRR_dom_sf"/>
</dbReference>
<gene>
    <name evidence="1" type="ORF">FB45DRAFT_945987</name>
</gene>
<keyword evidence="2" id="KW-1185">Reference proteome</keyword>
<dbReference type="AlphaFoldDB" id="A0AAD7B3H0"/>
<sequence length="452" mass="50171">MGDMYTLTTALLLARSDSGSTPRVHDLIAECMANIVAFESQIKHLERLRAREYSLIAALRLVISPARTLPVDVLGRIFLLALDLGASDGTALGGMRGVLTVSHVCQQWRKAALETPQLWATQPFPIVSDGRQLRSAPLPIPVSFGEEGGPLVEVLCAIAKRWRTLSLSTRLLGSLSKLSSGSLTALESLDLRGDKAERANPDYFPDLDTLPIPWSQLTTFALADESPGICLEIVSRCPSLVSATLHMSGWPQSVSPTDADPVLLPRMQSLEMHISNTLPSLTALKMYGEYHSGVITWSNTAFTHFQLRSPLIQQLQIDHCALTSEDLQAVVQHAPNLTHLEIYNCSNCIDDAFLAILRHIPSDASTPVVVPKLEVLWLSSPRCDFDEATLTNMVESRWWTDQEERVMFAPPAVVRLRDVKYTSSRRFSQKFERTVRMFREEGLKIQTTVKIS</sequence>
<dbReference type="Proteomes" id="UP001221142">
    <property type="component" value="Unassembled WGS sequence"/>
</dbReference>
<dbReference type="Gene3D" id="1.20.1280.50">
    <property type="match status" value="1"/>
</dbReference>